<gene>
    <name evidence="2" type="ORF">TALK_18300</name>
</gene>
<reference evidence="2 3" key="1">
    <citation type="submission" date="2014-03" db="EMBL/GenBank/DDBJ databases">
        <title>The draft genome sequence of Thalassospira alkalitolerans JCM 18968.</title>
        <authorList>
            <person name="Lai Q."/>
            <person name="Shao Z."/>
        </authorList>
    </citation>
    <scope>NUCLEOTIDE SEQUENCE [LARGE SCALE GENOMIC DNA]</scope>
    <source>
        <strain evidence="2 3">JCM 18968</strain>
    </source>
</reference>
<evidence type="ECO:0000256" key="1">
    <source>
        <dbReference type="SAM" id="MobiDB-lite"/>
    </source>
</evidence>
<name>A0A1Y2L7W8_9PROT</name>
<accession>A0A1Y2L7W8</accession>
<comment type="caution">
    <text evidence="2">The sequence shown here is derived from an EMBL/GenBank/DDBJ whole genome shotgun (WGS) entry which is preliminary data.</text>
</comment>
<feature type="region of interest" description="Disordered" evidence="1">
    <location>
        <begin position="221"/>
        <end position="246"/>
    </location>
</feature>
<proteinExistence type="predicted"/>
<evidence type="ECO:0000313" key="3">
    <source>
        <dbReference type="Proteomes" id="UP000193396"/>
    </source>
</evidence>
<feature type="compositionally biased region" description="Polar residues" evidence="1">
    <location>
        <begin position="232"/>
        <end position="243"/>
    </location>
</feature>
<keyword evidence="3" id="KW-1185">Reference proteome</keyword>
<dbReference type="STRING" id="1293890.TALK_18300"/>
<evidence type="ECO:0000313" key="2">
    <source>
        <dbReference type="EMBL" id="OSQ44868.1"/>
    </source>
</evidence>
<protein>
    <submittedName>
        <fullName evidence="2">Uncharacterized protein</fullName>
    </submittedName>
</protein>
<organism evidence="2 3">
    <name type="scientific">Thalassospira alkalitolerans</name>
    <dbReference type="NCBI Taxonomy" id="1293890"/>
    <lineage>
        <taxon>Bacteria</taxon>
        <taxon>Pseudomonadati</taxon>
        <taxon>Pseudomonadota</taxon>
        <taxon>Alphaproteobacteria</taxon>
        <taxon>Rhodospirillales</taxon>
        <taxon>Thalassospiraceae</taxon>
        <taxon>Thalassospira</taxon>
    </lineage>
</organism>
<dbReference type="Proteomes" id="UP000193396">
    <property type="component" value="Unassembled WGS sequence"/>
</dbReference>
<dbReference type="EMBL" id="JFKB01000017">
    <property type="protein sequence ID" value="OSQ44868.1"/>
    <property type="molecule type" value="Genomic_DNA"/>
</dbReference>
<dbReference type="AlphaFoldDB" id="A0A1Y2L7W8"/>
<sequence length="347" mass="37479">MKKGRKVTNRGALLGGVMAGTLIMTGGFSAMAQDTGGFEQIPTDQSPLAFAADMPVTSVFLRQYRENSTVFVGRWFVPPQEGSLKNTRSDLFIETVYSTSAPGFTFSSEMPSNQLLGMFDGLRGNSTVNGANFTQDTRYGPIAMTPFTRAGSQCISFVAQWNPDTPTTRGSRLLGYYCDPITRQSGTEYRKPPATLGMIDAQQFAAAFFGKFDIQLPEGVTRPTAPDAMETPSATALPENNTAPTPPEGQPITINWQGVRGQGVLKFDQPSGEGTMTIDSDVRHCEGIWRHDGGAYQTGTLPFGSWYVFCDDGSSARGHYTSEGPGSVTGEGQDNQGQAVYFRQLNS</sequence>
<dbReference type="OrthoDB" id="7338130at2"/>